<dbReference type="AlphaFoldDB" id="A0ABD3G4Z5"/>
<reference evidence="1 2" key="1">
    <citation type="submission" date="2024-09" db="EMBL/GenBank/DDBJ databases">
        <title>Genome sequencing and assembly of Phytophthora oleae, isolate VK10A, causative agent of rot of olive drupes.</title>
        <authorList>
            <person name="Conti Taguali S."/>
            <person name="Riolo M."/>
            <person name="La Spada F."/>
            <person name="Cacciola S.O."/>
            <person name="Dionisio G."/>
        </authorList>
    </citation>
    <scope>NUCLEOTIDE SEQUENCE [LARGE SCALE GENOMIC DNA]</scope>
    <source>
        <strain evidence="1 2">VK10A</strain>
    </source>
</reference>
<dbReference type="EMBL" id="JBIMZQ010000002">
    <property type="protein sequence ID" value="KAL3673651.1"/>
    <property type="molecule type" value="Genomic_DNA"/>
</dbReference>
<evidence type="ECO:0000313" key="2">
    <source>
        <dbReference type="Proteomes" id="UP001632037"/>
    </source>
</evidence>
<evidence type="ECO:0000313" key="1">
    <source>
        <dbReference type="EMBL" id="KAL3673651.1"/>
    </source>
</evidence>
<protein>
    <submittedName>
        <fullName evidence="1">Uncharacterized protein</fullName>
    </submittedName>
</protein>
<accession>A0ABD3G4Z5</accession>
<name>A0ABD3G4Z5_9STRA</name>
<keyword evidence="2" id="KW-1185">Reference proteome</keyword>
<organism evidence="1 2">
    <name type="scientific">Phytophthora oleae</name>
    <dbReference type="NCBI Taxonomy" id="2107226"/>
    <lineage>
        <taxon>Eukaryota</taxon>
        <taxon>Sar</taxon>
        <taxon>Stramenopiles</taxon>
        <taxon>Oomycota</taxon>
        <taxon>Peronosporomycetes</taxon>
        <taxon>Peronosporales</taxon>
        <taxon>Peronosporaceae</taxon>
        <taxon>Phytophthora</taxon>
    </lineage>
</organism>
<gene>
    <name evidence="1" type="ORF">V7S43_001350</name>
</gene>
<comment type="caution">
    <text evidence="1">The sequence shown here is derived from an EMBL/GenBank/DDBJ whole genome shotgun (WGS) entry which is preliminary data.</text>
</comment>
<proteinExistence type="predicted"/>
<sequence length="242" mass="27655">MLDSLRKHALVILVAILFATYRLSRLENERGRRGANIEQDFENVVGFLHRHLDTKYRVLRIAPPLHSAIKLHAMVVNGGFAIPHVEAEVFVDQQFALDQRKHGRRDRQLVPPIRFRVFFNSENSSPHTSKDSNLTNSQIEHVDLLFGSSHRAQLDGLEGLLYLIFWLPAELNDCSCKVVDASSLVRSFNDRVSSSFSVLEEWQSDIHRFLSTQDVPDAVAGENEEQVVVLNRELLYLWLTGN</sequence>
<dbReference type="Proteomes" id="UP001632037">
    <property type="component" value="Unassembled WGS sequence"/>
</dbReference>